<protein>
    <submittedName>
        <fullName evidence="3">Glycosyl transferase</fullName>
    </submittedName>
</protein>
<dbReference type="Pfam" id="PF13439">
    <property type="entry name" value="Glyco_transf_4"/>
    <property type="match status" value="1"/>
</dbReference>
<evidence type="ECO:0000313" key="3">
    <source>
        <dbReference type="EMBL" id="AIF21882.1"/>
    </source>
</evidence>
<evidence type="ECO:0000256" key="1">
    <source>
        <dbReference type="ARBA" id="ARBA00022679"/>
    </source>
</evidence>
<feature type="domain" description="Glycosyltransferase subfamily 4-like N-terminal" evidence="2">
    <location>
        <begin position="60"/>
        <end position="178"/>
    </location>
</feature>
<organism evidence="3">
    <name type="scientific">uncultured marine group II/III euryarchaeote SAT1000_06_E06</name>
    <dbReference type="NCBI Taxonomy" id="1456554"/>
    <lineage>
        <taxon>Archaea</taxon>
        <taxon>Methanobacteriati</taxon>
        <taxon>Methanobacteriota</taxon>
        <taxon>environmental samples</taxon>
    </lineage>
</organism>
<accession>A0A075I519</accession>
<dbReference type="InterPro" id="IPR028098">
    <property type="entry name" value="Glyco_trans_4-like_N"/>
</dbReference>
<proteinExistence type="predicted"/>
<dbReference type="EMBL" id="KF901200">
    <property type="protein sequence ID" value="AIF21882.1"/>
    <property type="molecule type" value="Genomic_DNA"/>
</dbReference>
<dbReference type="PANTHER" id="PTHR46401">
    <property type="entry name" value="GLYCOSYLTRANSFERASE WBBK-RELATED"/>
    <property type="match status" value="1"/>
</dbReference>
<sequence length="361" mass="39794">MVHRVLLARGTALSSSTGLGRAHAAVVSILERTLVSDWTKAGEIDHAQQLSAWSRLSTRWWKHPSVISDAAASTDADLLHITDQEQAHLVPKNSPVPVIVTVHDLFHLSPRQIKLAEGVVTVGDMSPGIIRKMDLSKLRAGLARADLLICISEMTQREVKREFPGTPTALVRHQIDVDFWNPESNPQPRELLTDYGDDDSKILLLTVGSNEPRKRLDFVKEILDILPAKISDDINIIHVGSEVKLSDEELAAAFQHAEALLFPSISEGFGYPPAEAMAAGCPVLAADKSAHNEIIPTRCLLPSNEIRSWCDAIESIHAEWVRAGRVERIPDDELIEYVKKNLSPKAQGKTLAAAYNFVMDE</sequence>
<dbReference type="PANTHER" id="PTHR46401:SF2">
    <property type="entry name" value="GLYCOSYLTRANSFERASE WBBK-RELATED"/>
    <property type="match status" value="1"/>
</dbReference>
<dbReference type="Pfam" id="PF13692">
    <property type="entry name" value="Glyco_trans_1_4"/>
    <property type="match status" value="1"/>
</dbReference>
<dbReference type="AlphaFoldDB" id="A0A075I519"/>
<name>A0A075I519_9EURY</name>
<dbReference type="Gene3D" id="3.40.50.2000">
    <property type="entry name" value="Glycogen Phosphorylase B"/>
    <property type="match status" value="2"/>
</dbReference>
<dbReference type="SUPFAM" id="SSF53756">
    <property type="entry name" value="UDP-Glycosyltransferase/glycogen phosphorylase"/>
    <property type="match status" value="1"/>
</dbReference>
<keyword evidence="1 3" id="KW-0808">Transferase</keyword>
<evidence type="ECO:0000259" key="2">
    <source>
        <dbReference type="Pfam" id="PF13439"/>
    </source>
</evidence>
<reference evidence="3" key="1">
    <citation type="journal article" date="2014" name="Genome Biol. Evol.">
        <title>Pangenome evidence for extensive interdomain horizontal transfer affecting lineage core and shell genes in uncultured planktonic thaumarchaeota and euryarchaeota.</title>
        <authorList>
            <person name="Deschamps P."/>
            <person name="Zivanovic Y."/>
            <person name="Moreira D."/>
            <person name="Rodriguez-Valera F."/>
            <person name="Lopez-Garcia P."/>
        </authorList>
    </citation>
    <scope>NUCLEOTIDE SEQUENCE</scope>
</reference>
<dbReference type="GO" id="GO:0016757">
    <property type="term" value="F:glycosyltransferase activity"/>
    <property type="evidence" value="ECO:0007669"/>
    <property type="project" value="TreeGrafter"/>
</dbReference>